<evidence type="ECO:0000256" key="3">
    <source>
        <dbReference type="ARBA" id="ARBA00023004"/>
    </source>
</evidence>
<evidence type="ECO:0000256" key="4">
    <source>
        <dbReference type="ARBA" id="ARBA00023014"/>
    </source>
</evidence>
<dbReference type="PANTHER" id="PTHR43726:SF1">
    <property type="entry name" value="BIOTIN SYNTHASE"/>
    <property type="match status" value="1"/>
</dbReference>
<protein>
    <submittedName>
        <fullName evidence="6">Biotin synthase</fullName>
    </submittedName>
</protein>
<evidence type="ECO:0000256" key="1">
    <source>
        <dbReference type="ARBA" id="ARBA00022691"/>
    </source>
</evidence>
<sequence>MNLWKISAGTACVIGKKKIKVNALPTTAYIMLGEKCKNNCQFCAQSRESAARTDLLSRVTWPTVAIEEATAGINDAYTAGKLKRACLQVVDSTDSWEHTVRAVESLHNCSEVPICVGSHLETVEQAEELVARGAERVCIALDAVTPALYANVKNGDWAATWNLLLACAEALPGHITTHLIVGLGESEEETVQRMAICIDKSISIGLFAFTPVRGTALAEKLPPDIATYRRIQIAHQLLKCGYSPDVIAYQNGCISAYKVPEAELFEVLLDGQAFQTSGCVDCNRPYYNERPGGVMYNYPQPLTLLEVMEAIEVCGIVRGVHDELANY</sequence>
<gene>
    <name evidence="6" type="ORF">SAMN05660742_105204</name>
</gene>
<dbReference type="InterPro" id="IPR034422">
    <property type="entry name" value="HydE/PylB-like"/>
</dbReference>
<dbReference type="InterPro" id="IPR007197">
    <property type="entry name" value="rSAM"/>
</dbReference>
<dbReference type="GO" id="GO:0046872">
    <property type="term" value="F:metal ion binding"/>
    <property type="evidence" value="ECO:0007669"/>
    <property type="project" value="UniProtKB-KW"/>
</dbReference>
<dbReference type="PROSITE" id="PS51918">
    <property type="entry name" value="RADICAL_SAM"/>
    <property type="match status" value="1"/>
</dbReference>
<evidence type="ECO:0000259" key="5">
    <source>
        <dbReference type="PROSITE" id="PS51918"/>
    </source>
</evidence>
<dbReference type="PANTHER" id="PTHR43726">
    <property type="entry name" value="3-METHYLORNITHINE SYNTHASE"/>
    <property type="match status" value="1"/>
</dbReference>
<dbReference type="InterPro" id="IPR058240">
    <property type="entry name" value="rSAM_sf"/>
</dbReference>
<name>A0A1H6XZ34_9FIRM</name>
<dbReference type="STRING" id="84035.SAMN05660742_105204"/>
<dbReference type="CDD" id="cd01335">
    <property type="entry name" value="Radical_SAM"/>
    <property type="match status" value="1"/>
</dbReference>
<dbReference type="GO" id="GO:0051536">
    <property type="term" value="F:iron-sulfur cluster binding"/>
    <property type="evidence" value="ECO:0007669"/>
    <property type="project" value="UniProtKB-KW"/>
</dbReference>
<evidence type="ECO:0000313" key="7">
    <source>
        <dbReference type="Proteomes" id="UP000199662"/>
    </source>
</evidence>
<keyword evidence="4" id="KW-0411">Iron-sulfur</keyword>
<reference evidence="7" key="1">
    <citation type="submission" date="2016-10" db="EMBL/GenBank/DDBJ databases">
        <authorList>
            <person name="Varghese N."/>
            <person name="Submissions S."/>
        </authorList>
    </citation>
    <scope>NUCLEOTIDE SEQUENCE [LARGE SCALE GENOMIC DNA]</scope>
    <source>
        <strain evidence="7">DSM 2179</strain>
    </source>
</reference>
<dbReference type="Gene3D" id="3.20.20.70">
    <property type="entry name" value="Aldolase class I"/>
    <property type="match status" value="1"/>
</dbReference>
<dbReference type="SMART" id="SM00729">
    <property type="entry name" value="Elp3"/>
    <property type="match status" value="1"/>
</dbReference>
<keyword evidence="7" id="KW-1185">Reference proteome</keyword>
<keyword evidence="3" id="KW-0408">Iron</keyword>
<proteinExistence type="predicted"/>
<dbReference type="InterPro" id="IPR006638">
    <property type="entry name" value="Elp3/MiaA/NifB-like_rSAM"/>
</dbReference>
<dbReference type="SFLD" id="SFLDG01098">
    <property type="entry name" value="Uncharacterised_Radical_SAM_Su"/>
    <property type="match status" value="1"/>
</dbReference>
<accession>A0A1H6XZ34</accession>
<evidence type="ECO:0000313" key="6">
    <source>
        <dbReference type="EMBL" id="SEJ30142.1"/>
    </source>
</evidence>
<dbReference type="SFLD" id="SFLDS00029">
    <property type="entry name" value="Radical_SAM"/>
    <property type="match status" value="1"/>
</dbReference>
<evidence type="ECO:0000256" key="2">
    <source>
        <dbReference type="ARBA" id="ARBA00022723"/>
    </source>
</evidence>
<dbReference type="Proteomes" id="UP000199662">
    <property type="component" value="Unassembled WGS sequence"/>
</dbReference>
<dbReference type="SUPFAM" id="SSF102114">
    <property type="entry name" value="Radical SAM enzymes"/>
    <property type="match status" value="1"/>
</dbReference>
<keyword evidence="1" id="KW-0949">S-adenosyl-L-methionine</keyword>
<feature type="domain" description="Radical SAM core" evidence="5">
    <location>
        <begin position="22"/>
        <end position="245"/>
    </location>
</feature>
<dbReference type="InterPro" id="IPR013785">
    <property type="entry name" value="Aldolase_TIM"/>
</dbReference>
<dbReference type="AlphaFoldDB" id="A0A1H6XZ34"/>
<organism evidence="6 7">
    <name type="scientific">Propionispira arboris</name>
    <dbReference type="NCBI Taxonomy" id="84035"/>
    <lineage>
        <taxon>Bacteria</taxon>
        <taxon>Bacillati</taxon>
        <taxon>Bacillota</taxon>
        <taxon>Negativicutes</taxon>
        <taxon>Selenomonadales</taxon>
        <taxon>Selenomonadaceae</taxon>
        <taxon>Propionispira</taxon>
    </lineage>
</organism>
<dbReference type="RefSeq" id="WP_091830442.1">
    <property type="nucleotide sequence ID" value="NZ_FNZK01000005.1"/>
</dbReference>
<dbReference type="Pfam" id="PF04055">
    <property type="entry name" value="Radical_SAM"/>
    <property type="match status" value="1"/>
</dbReference>
<dbReference type="GO" id="GO:0016740">
    <property type="term" value="F:transferase activity"/>
    <property type="evidence" value="ECO:0007669"/>
    <property type="project" value="TreeGrafter"/>
</dbReference>
<dbReference type="EMBL" id="FNZK01000005">
    <property type="protein sequence ID" value="SEJ30142.1"/>
    <property type="molecule type" value="Genomic_DNA"/>
</dbReference>
<keyword evidence="2" id="KW-0479">Metal-binding</keyword>